<gene>
    <name evidence="1" type="ORF">LTS18_010115</name>
</gene>
<keyword evidence="2" id="KW-1185">Reference proteome</keyword>
<dbReference type="EMBL" id="JAWDJW010000028">
    <property type="protein sequence ID" value="KAK3081957.1"/>
    <property type="molecule type" value="Genomic_DNA"/>
</dbReference>
<sequence length="235" mass="25207">MSSLTANDTHVLSALFDPESSPSAGAKISPEAASLPNVSQGELSSLQAQEHAAIVPLNTTSPDRASIDNAIRTLTELIQRYPDYAPAYANRAQALRLRLGKDTTDAANREDVSLIFADLECAISLAAPVSPQDPVSPMQANVLATAYAHRGYQYLKATNAAPQVSTVQLLGAQRDVKELEELASRDFFMAGMYGNKVAQRMAVKTNPYAKMCGAIVKEALRDEIESVKLVNKGIS</sequence>
<evidence type="ECO:0000313" key="1">
    <source>
        <dbReference type="EMBL" id="KAK3081957.1"/>
    </source>
</evidence>
<protein>
    <submittedName>
        <fullName evidence="1">Uncharacterized protein</fullName>
    </submittedName>
</protein>
<evidence type="ECO:0000313" key="2">
    <source>
        <dbReference type="Proteomes" id="UP001186974"/>
    </source>
</evidence>
<reference evidence="1" key="1">
    <citation type="submission" date="2024-09" db="EMBL/GenBank/DDBJ databases">
        <title>Black Yeasts Isolated from many extreme environments.</title>
        <authorList>
            <person name="Coleine C."/>
            <person name="Stajich J.E."/>
            <person name="Selbmann L."/>
        </authorList>
    </citation>
    <scope>NUCLEOTIDE SEQUENCE</scope>
    <source>
        <strain evidence="1">CCFEE 5737</strain>
    </source>
</reference>
<dbReference type="Proteomes" id="UP001186974">
    <property type="component" value="Unassembled WGS sequence"/>
</dbReference>
<organism evidence="1 2">
    <name type="scientific">Coniosporium uncinatum</name>
    <dbReference type="NCBI Taxonomy" id="93489"/>
    <lineage>
        <taxon>Eukaryota</taxon>
        <taxon>Fungi</taxon>
        <taxon>Dikarya</taxon>
        <taxon>Ascomycota</taxon>
        <taxon>Pezizomycotina</taxon>
        <taxon>Dothideomycetes</taxon>
        <taxon>Dothideomycetes incertae sedis</taxon>
        <taxon>Coniosporium</taxon>
    </lineage>
</organism>
<name>A0ACC3DZD2_9PEZI</name>
<accession>A0ACC3DZD2</accession>
<proteinExistence type="predicted"/>
<comment type="caution">
    <text evidence="1">The sequence shown here is derived from an EMBL/GenBank/DDBJ whole genome shotgun (WGS) entry which is preliminary data.</text>
</comment>